<organism evidence="3">
    <name type="scientific">Soboliphyme baturini</name>
    <dbReference type="NCBI Taxonomy" id="241478"/>
    <lineage>
        <taxon>Eukaryota</taxon>
        <taxon>Metazoa</taxon>
        <taxon>Ecdysozoa</taxon>
        <taxon>Nematoda</taxon>
        <taxon>Enoplea</taxon>
        <taxon>Dorylaimia</taxon>
        <taxon>Dioctophymatida</taxon>
        <taxon>Dioctophymatoidea</taxon>
        <taxon>Soboliphymatidae</taxon>
        <taxon>Soboliphyme</taxon>
    </lineage>
</organism>
<evidence type="ECO:0000313" key="1">
    <source>
        <dbReference type="EMBL" id="VDP01670.1"/>
    </source>
</evidence>
<proteinExistence type="predicted"/>
<evidence type="ECO:0000313" key="3">
    <source>
        <dbReference type="WBParaSite" id="SBAD_0000374401-mRNA-1"/>
    </source>
</evidence>
<keyword evidence="2" id="KW-1185">Reference proteome</keyword>
<gene>
    <name evidence="1" type="ORF">SBAD_LOCUS3580</name>
</gene>
<dbReference type="EMBL" id="UZAM01007828">
    <property type="protein sequence ID" value="VDP01670.1"/>
    <property type="molecule type" value="Genomic_DNA"/>
</dbReference>
<evidence type="ECO:0000313" key="2">
    <source>
        <dbReference type="Proteomes" id="UP000270296"/>
    </source>
</evidence>
<reference evidence="3" key="1">
    <citation type="submission" date="2016-06" db="UniProtKB">
        <authorList>
            <consortium name="WormBaseParasite"/>
        </authorList>
    </citation>
    <scope>IDENTIFICATION</scope>
</reference>
<reference evidence="1 2" key="2">
    <citation type="submission" date="2018-11" db="EMBL/GenBank/DDBJ databases">
        <authorList>
            <consortium name="Pathogen Informatics"/>
        </authorList>
    </citation>
    <scope>NUCLEOTIDE SEQUENCE [LARGE SCALE GENOMIC DNA]</scope>
</reference>
<protein>
    <submittedName>
        <fullName evidence="3">MSP domain-containing protein</fullName>
    </submittedName>
</protein>
<accession>A0A183IIY4</accession>
<dbReference type="Proteomes" id="UP000270296">
    <property type="component" value="Unassembled WGS sequence"/>
</dbReference>
<name>A0A183IIY4_9BILA</name>
<dbReference type="WBParaSite" id="SBAD_0000374401-mRNA-1">
    <property type="protein sequence ID" value="SBAD_0000374401-mRNA-1"/>
    <property type="gene ID" value="SBAD_0000374401"/>
</dbReference>
<sequence length="88" mass="9741">MGQTTEKLLVEVSISALQVNPIVTTNPAREIFIESITYPTRLNAVCRFRVTGPEFSRQDIFSIEGIAKSQVDILVDTNALSTVSMVRI</sequence>
<dbReference type="AlphaFoldDB" id="A0A183IIY4"/>